<dbReference type="RefSeq" id="WP_123435777.1">
    <property type="nucleotide sequence ID" value="NZ_MOBK01000011.1"/>
</dbReference>
<evidence type="ECO:0000256" key="1">
    <source>
        <dbReference type="SAM" id="MobiDB-lite"/>
    </source>
</evidence>
<evidence type="ECO:0000313" key="2">
    <source>
        <dbReference type="EMBL" id="RON17208.1"/>
    </source>
</evidence>
<evidence type="ECO:0000313" key="3">
    <source>
        <dbReference type="Proteomes" id="UP000285636"/>
    </source>
</evidence>
<dbReference type="Pfam" id="PF19619">
    <property type="entry name" value="DUF6124"/>
    <property type="match status" value="1"/>
</dbReference>
<protein>
    <recommendedName>
        <fullName evidence="4">DUF3077 domain-containing protein</fullName>
    </recommendedName>
</protein>
<dbReference type="Proteomes" id="UP000285636">
    <property type="component" value="Unassembled WGS sequence"/>
</dbReference>
<sequence length="131" mass="14224">MFKVTPNPPDADSPETDTETETDPASPYSSLDSKKLHAAAERALDFYLNPAALMNDIPRKPSTIYMIAPDVDHETLLVQTCENLASASVMASNVAALLEGTHRSTVLALQQVIMLGELAVNRMLDNFVPPK</sequence>
<comment type="caution">
    <text evidence="2">The sequence shown here is derived from an EMBL/GenBank/DDBJ whole genome shotgun (WGS) entry which is preliminary data.</text>
</comment>
<evidence type="ECO:0008006" key="4">
    <source>
        <dbReference type="Google" id="ProtNLM"/>
    </source>
</evidence>
<dbReference type="AlphaFoldDB" id="A0A423HW01"/>
<feature type="compositionally biased region" description="Pro residues" evidence="1">
    <location>
        <begin position="1"/>
        <end position="11"/>
    </location>
</feature>
<proteinExistence type="predicted"/>
<feature type="compositionally biased region" description="Acidic residues" evidence="1">
    <location>
        <begin position="12"/>
        <end position="22"/>
    </location>
</feature>
<reference evidence="2 3" key="1">
    <citation type="submission" date="2016-10" db="EMBL/GenBank/DDBJ databases">
        <title>Comparative genome analysis of multiple Pseudomonas spp. focuses on biocontrol and plant growth promoting traits.</title>
        <authorList>
            <person name="Tao X.-Y."/>
            <person name="Taylor C.G."/>
        </authorList>
    </citation>
    <scope>NUCLEOTIDE SEQUENCE [LARGE SCALE GENOMIC DNA]</scope>
    <source>
        <strain evidence="2 3">38D7</strain>
    </source>
</reference>
<accession>A0A423HW01</accession>
<gene>
    <name evidence="2" type="ORF">BK660_25105</name>
</gene>
<name>A0A423HW01_9PSED</name>
<dbReference type="EMBL" id="MOBK01000011">
    <property type="protein sequence ID" value="RON17208.1"/>
    <property type="molecule type" value="Genomic_DNA"/>
</dbReference>
<feature type="region of interest" description="Disordered" evidence="1">
    <location>
        <begin position="1"/>
        <end position="33"/>
    </location>
</feature>
<organism evidence="2 3">
    <name type="scientific">Pseudomonas brassicacearum</name>
    <dbReference type="NCBI Taxonomy" id="930166"/>
    <lineage>
        <taxon>Bacteria</taxon>
        <taxon>Pseudomonadati</taxon>
        <taxon>Pseudomonadota</taxon>
        <taxon>Gammaproteobacteria</taxon>
        <taxon>Pseudomonadales</taxon>
        <taxon>Pseudomonadaceae</taxon>
        <taxon>Pseudomonas</taxon>
    </lineage>
</organism>